<evidence type="ECO:0000259" key="3">
    <source>
        <dbReference type="Pfam" id="PF13193"/>
    </source>
</evidence>
<dbReference type="RefSeq" id="WP_066545152.1">
    <property type="nucleotide sequence ID" value="NZ_MASJ01000016.1"/>
</dbReference>
<sequence>MAVIIFSGYWQNDAETAKVLRGGWLHTGDLAYMDEDGDYAIVGRKKEMIITGGENVYPQEVEQCLLAHPSIQEAAVLGVPHDIWGECVVAFIVARQLDVDTLRAYCKETLASYKIPKQFYDVEQLPTTAVGKIDKKILVQQAIAASQSTSS</sequence>
<evidence type="ECO:0000313" key="5">
    <source>
        <dbReference type="Proteomes" id="UP000093199"/>
    </source>
</evidence>
<dbReference type="AlphaFoldDB" id="A0A1C0YDA1"/>
<keyword evidence="2" id="KW-0436">Ligase</keyword>
<dbReference type="Gene3D" id="2.30.38.10">
    <property type="entry name" value="Luciferase, Domain 3"/>
    <property type="match status" value="1"/>
</dbReference>
<dbReference type="EMBL" id="MASJ01000016">
    <property type="protein sequence ID" value="OCS85131.1"/>
    <property type="molecule type" value="Genomic_DNA"/>
</dbReference>
<dbReference type="GO" id="GO:0016878">
    <property type="term" value="F:acid-thiol ligase activity"/>
    <property type="evidence" value="ECO:0007669"/>
    <property type="project" value="UniProtKB-ARBA"/>
</dbReference>
<dbReference type="InterPro" id="IPR050237">
    <property type="entry name" value="ATP-dep_AMP-bd_enzyme"/>
</dbReference>
<dbReference type="PANTHER" id="PTHR43767:SF1">
    <property type="entry name" value="NONRIBOSOMAL PEPTIDE SYNTHASE PES1 (EUROFUNG)-RELATED"/>
    <property type="match status" value="1"/>
</dbReference>
<dbReference type="Gene3D" id="3.30.300.30">
    <property type="match status" value="1"/>
</dbReference>
<comment type="similarity">
    <text evidence="1">Belongs to the ATP-dependent AMP-binding enzyme family.</text>
</comment>
<proteinExistence type="inferred from homology"/>
<evidence type="ECO:0000256" key="2">
    <source>
        <dbReference type="ARBA" id="ARBA00022598"/>
    </source>
</evidence>
<dbReference type="InterPro" id="IPR045851">
    <property type="entry name" value="AMP-bd_C_sf"/>
</dbReference>
<accession>A0A1C0YDA1</accession>
<comment type="caution">
    <text evidence="4">The sequence shown here is derived from an EMBL/GenBank/DDBJ whole genome shotgun (WGS) entry which is preliminary data.</text>
</comment>
<feature type="domain" description="AMP-binding enzyme C-terminal" evidence="3">
    <location>
        <begin position="60"/>
        <end position="132"/>
    </location>
</feature>
<evidence type="ECO:0000313" key="4">
    <source>
        <dbReference type="EMBL" id="OCS85131.1"/>
    </source>
</evidence>
<organism evidence="4 5">
    <name type="scientific">Caryophanon tenue</name>
    <dbReference type="NCBI Taxonomy" id="33978"/>
    <lineage>
        <taxon>Bacteria</taxon>
        <taxon>Bacillati</taxon>
        <taxon>Bacillota</taxon>
        <taxon>Bacilli</taxon>
        <taxon>Bacillales</taxon>
        <taxon>Caryophanaceae</taxon>
        <taxon>Caryophanon</taxon>
    </lineage>
</organism>
<dbReference type="InterPro" id="IPR025110">
    <property type="entry name" value="AMP-bd_C"/>
</dbReference>
<protein>
    <recommendedName>
        <fullName evidence="3">AMP-binding enzyme C-terminal domain-containing protein</fullName>
    </recommendedName>
</protein>
<name>A0A1C0YDA1_9BACL</name>
<keyword evidence="5" id="KW-1185">Reference proteome</keyword>
<dbReference type="Pfam" id="PF13193">
    <property type="entry name" value="AMP-binding_C"/>
    <property type="match status" value="1"/>
</dbReference>
<dbReference type="SUPFAM" id="SSF56801">
    <property type="entry name" value="Acetyl-CoA synthetase-like"/>
    <property type="match status" value="1"/>
</dbReference>
<dbReference type="STRING" id="33978.A6M13_13865"/>
<dbReference type="Proteomes" id="UP000093199">
    <property type="component" value="Unassembled WGS sequence"/>
</dbReference>
<dbReference type="PANTHER" id="PTHR43767">
    <property type="entry name" value="LONG-CHAIN-FATTY-ACID--COA LIGASE"/>
    <property type="match status" value="1"/>
</dbReference>
<evidence type="ECO:0000256" key="1">
    <source>
        <dbReference type="ARBA" id="ARBA00006432"/>
    </source>
</evidence>
<reference evidence="4 5" key="1">
    <citation type="submission" date="2016-07" db="EMBL/GenBank/DDBJ databases">
        <title>Caryophanon tenue genome sequencing.</title>
        <authorList>
            <person name="Verma A."/>
            <person name="Pal Y."/>
            <person name="Krishnamurthi S."/>
        </authorList>
    </citation>
    <scope>NUCLEOTIDE SEQUENCE [LARGE SCALE GENOMIC DNA]</scope>
    <source>
        <strain evidence="4 5">DSM 14152</strain>
    </source>
</reference>
<gene>
    <name evidence="4" type="ORF">A6M13_13865</name>
</gene>
<dbReference type="FunFam" id="3.30.300.30:FF:000008">
    <property type="entry name" value="2,3-dihydroxybenzoate-AMP ligase"/>
    <property type="match status" value="1"/>
</dbReference>